<keyword evidence="2" id="KW-1003">Cell membrane</keyword>
<dbReference type="InterPro" id="IPR025857">
    <property type="entry name" value="MacB_PCD"/>
</dbReference>
<accession>A0A1M5M5J2</accession>
<keyword evidence="4 6" id="KW-1133">Transmembrane helix</keyword>
<feature type="domain" description="ABC3 transporter permease C-terminal" evidence="7">
    <location>
        <begin position="758"/>
        <end position="871"/>
    </location>
</feature>
<dbReference type="PANTHER" id="PTHR30572:SF18">
    <property type="entry name" value="ABC-TYPE MACROLIDE FAMILY EXPORT SYSTEM PERMEASE COMPONENT 2"/>
    <property type="match status" value="1"/>
</dbReference>
<dbReference type="EMBL" id="FQWQ01000001">
    <property type="protein sequence ID" value="SHG72516.1"/>
    <property type="molecule type" value="Genomic_DNA"/>
</dbReference>
<proteinExistence type="predicted"/>
<dbReference type="OrthoDB" id="5933722at2"/>
<evidence type="ECO:0000256" key="2">
    <source>
        <dbReference type="ARBA" id="ARBA00022475"/>
    </source>
</evidence>
<dbReference type="InterPro" id="IPR050250">
    <property type="entry name" value="Macrolide_Exporter_MacB"/>
</dbReference>
<feature type="transmembrane region" description="Helical" evidence="6">
    <location>
        <begin position="755"/>
        <end position="778"/>
    </location>
</feature>
<evidence type="ECO:0000256" key="3">
    <source>
        <dbReference type="ARBA" id="ARBA00022692"/>
    </source>
</evidence>
<evidence type="ECO:0000256" key="1">
    <source>
        <dbReference type="ARBA" id="ARBA00004651"/>
    </source>
</evidence>
<evidence type="ECO:0000259" key="8">
    <source>
        <dbReference type="Pfam" id="PF12704"/>
    </source>
</evidence>
<feature type="domain" description="MacB-like periplasmic core" evidence="8">
    <location>
        <begin position="95"/>
        <end position="321"/>
    </location>
</feature>
<evidence type="ECO:0000256" key="5">
    <source>
        <dbReference type="ARBA" id="ARBA00023136"/>
    </source>
</evidence>
<comment type="subcellular location">
    <subcellularLocation>
        <location evidence="1">Cell membrane</location>
        <topology evidence="1">Multi-pass membrane protein</topology>
    </subcellularLocation>
</comment>
<name>A0A1M5M5J2_9BACT</name>
<dbReference type="STRING" id="947013.SAMN04488109_1567"/>
<dbReference type="Proteomes" id="UP000184212">
    <property type="component" value="Unassembled WGS sequence"/>
</dbReference>
<feature type="domain" description="MacB-like periplasmic core" evidence="8">
    <location>
        <begin position="514"/>
        <end position="710"/>
    </location>
</feature>
<protein>
    <submittedName>
        <fullName evidence="9">Putative ABC transport system permease protein</fullName>
    </submittedName>
</protein>
<feature type="transmembrane region" description="Helical" evidence="6">
    <location>
        <begin position="94"/>
        <end position="116"/>
    </location>
</feature>
<feature type="transmembrane region" description="Helical" evidence="6">
    <location>
        <begin position="365"/>
        <end position="386"/>
    </location>
</feature>
<dbReference type="GO" id="GO:0022857">
    <property type="term" value="F:transmembrane transporter activity"/>
    <property type="evidence" value="ECO:0007669"/>
    <property type="project" value="TreeGrafter"/>
</dbReference>
<keyword evidence="3 6" id="KW-0812">Transmembrane</keyword>
<feature type="transmembrane region" description="Helical" evidence="6">
    <location>
        <begin position="837"/>
        <end position="859"/>
    </location>
</feature>
<feature type="transmembrane region" description="Helical" evidence="6">
    <location>
        <begin position="458"/>
        <end position="485"/>
    </location>
</feature>
<dbReference type="GO" id="GO:0005886">
    <property type="term" value="C:plasma membrane"/>
    <property type="evidence" value="ECO:0007669"/>
    <property type="project" value="UniProtKB-SubCell"/>
</dbReference>
<gene>
    <name evidence="9" type="ORF">SAMN04488109_1567</name>
</gene>
<dbReference type="Pfam" id="PF12704">
    <property type="entry name" value="MacB_PCD"/>
    <property type="match status" value="2"/>
</dbReference>
<evidence type="ECO:0000256" key="4">
    <source>
        <dbReference type="ARBA" id="ARBA00022989"/>
    </source>
</evidence>
<dbReference type="PANTHER" id="PTHR30572">
    <property type="entry name" value="MEMBRANE COMPONENT OF TRANSPORTER-RELATED"/>
    <property type="match status" value="1"/>
</dbReference>
<dbReference type="RefSeq" id="WP_084137959.1">
    <property type="nucleotide sequence ID" value="NZ_FQWQ01000001.1"/>
</dbReference>
<feature type="transmembrane region" description="Helical" evidence="6">
    <location>
        <begin position="799"/>
        <end position="825"/>
    </location>
</feature>
<dbReference type="InterPro" id="IPR047699">
    <property type="entry name" value="Permease_put_prefix"/>
</dbReference>
<organism evidence="9 10">
    <name type="scientific">Chryseolinea serpens</name>
    <dbReference type="NCBI Taxonomy" id="947013"/>
    <lineage>
        <taxon>Bacteria</taxon>
        <taxon>Pseudomonadati</taxon>
        <taxon>Bacteroidota</taxon>
        <taxon>Cytophagia</taxon>
        <taxon>Cytophagales</taxon>
        <taxon>Fulvivirgaceae</taxon>
        <taxon>Chryseolinea</taxon>
    </lineage>
</organism>
<feature type="transmembrane region" description="Helical" evidence="6">
    <location>
        <begin position="415"/>
        <end position="438"/>
    </location>
</feature>
<evidence type="ECO:0000313" key="9">
    <source>
        <dbReference type="EMBL" id="SHG72516.1"/>
    </source>
</evidence>
<reference evidence="9 10" key="1">
    <citation type="submission" date="2016-11" db="EMBL/GenBank/DDBJ databases">
        <authorList>
            <person name="Jaros S."/>
            <person name="Januszkiewicz K."/>
            <person name="Wedrychowicz H."/>
        </authorList>
    </citation>
    <scope>NUCLEOTIDE SEQUENCE [LARGE SCALE GENOMIC DNA]</scope>
    <source>
        <strain evidence="9 10">DSM 24574</strain>
    </source>
</reference>
<feature type="domain" description="ABC3 transporter permease C-terminal" evidence="7">
    <location>
        <begin position="370"/>
        <end position="485"/>
    </location>
</feature>
<evidence type="ECO:0000256" key="6">
    <source>
        <dbReference type="SAM" id="Phobius"/>
    </source>
</evidence>
<feature type="transmembrane region" description="Helical" evidence="6">
    <location>
        <begin position="506"/>
        <end position="526"/>
    </location>
</feature>
<dbReference type="NCBIfam" id="NF038404">
    <property type="entry name" value="perm_prefix_2"/>
    <property type="match status" value="1"/>
</dbReference>
<dbReference type="InterPro" id="IPR003838">
    <property type="entry name" value="ABC3_permease_C"/>
</dbReference>
<evidence type="ECO:0000313" key="10">
    <source>
        <dbReference type="Proteomes" id="UP000184212"/>
    </source>
</evidence>
<dbReference type="Pfam" id="PF02687">
    <property type="entry name" value="FtsX"/>
    <property type="match status" value="2"/>
</dbReference>
<dbReference type="AlphaFoldDB" id="A0A1M5M5J2"/>
<evidence type="ECO:0000259" key="7">
    <source>
        <dbReference type="Pfam" id="PF02687"/>
    </source>
</evidence>
<sequence>MIKVSPPKWADRFLEWYCNPSLLEEIQGDAYELYGRALKNRGRRIADIQYMWNVLRFFKWSNIKRSSSQPHAGLMMYRNYFTVFKRGFLKEKGYSFLNVFGLAIGIACFLLISLYIKNEYSFDRMHSKADRIYRIHEILQSDGVGERSASQPFPVAEALVNDHGAQIEKAVRFFNFQAPTLAMATIDNKKEFNESRVFSTDSTVFDVFDFPLIEGDPKTALNKPETIVLTESMAKKYFDGENAMGKYLKFQGNTNLLVTGVMRDIPLNTHFQFDCLISLRTFDEVYDPRVPQRWHWYWNPCWTYLLLRDKRDAPALQAAMPAFVKKYFPEFVRNDVTMELFPMTDIHLKSHMDYEIQPNSSLTTLYVFGSIAIFVLLIACINFVNLSTARAANRAKEVGMRKTLGGQRMQLIGQFLFESILLCLLSVVIAIAIVVLLLPVFNVFAEMSVKTIVLLEPFYIGVLTLLPLVVGIISGIYPAFVLSSFKPITALKASPNRESGGMFRRALVVVQFTLSIVLLVGTGVAMDQLNMLRKSDTGFTRENVVMIPVTRSPVAQNYEALKNEFLRNRNTVSVTALEEVLGAKHQVGNYIFEGQEDSRPFPRLTVRHDFTKTFDIPMVAGRDFSEDVRTDDSLALVVNETFVKQMGWGSNEDAIGKKFDNIPTHKIIGVVKDFNFTSRHQPIRPLVLQLNTTLRAFDVRIKYMAVRITGEDVPGTIAWLSQQWKAQIPGWPFEYFFLDSDLEKLYKAETKMSKIAVVFSGLSILVACLGLFGLSTYTAEQRKKEMSIRKVLGGSNAHIFVLFSKHFFGMILIANVVALPLAYFVMKRWLESFAYQVNINFGLFALSALVAVGIALFTISYQAIRSANSNPAEVLKRE</sequence>
<keyword evidence="10" id="KW-1185">Reference proteome</keyword>
<keyword evidence="5 6" id="KW-0472">Membrane</keyword>